<evidence type="ECO:0008006" key="3">
    <source>
        <dbReference type="Google" id="ProtNLM"/>
    </source>
</evidence>
<reference evidence="1 2" key="1">
    <citation type="journal article" date="2024" name="BMC Genomics">
        <title>De novo assembly and annotation of Popillia japonica's genome with initial clues to its potential as an invasive pest.</title>
        <authorList>
            <person name="Cucini C."/>
            <person name="Boschi S."/>
            <person name="Funari R."/>
            <person name="Cardaioli E."/>
            <person name="Iannotti N."/>
            <person name="Marturano G."/>
            <person name="Paoli F."/>
            <person name="Bruttini M."/>
            <person name="Carapelli A."/>
            <person name="Frati F."/>
            <person name="Nardi F."/>
        </authorList>
    </citation>
    <scope>NUCLEOTIDE SEQUENCE [LARGE SCALE GENOMIC DNA]</scope>
    <source>
        <strain evidence="1">DMR45628</strain>
    </source>
</reference>
<dbReference type="Gene3D" id="2.60.40.10">
    <property type="entry name" value="Immunoglobulins"/>
    <property type="match status" value="1"/>
</dbReference>
<dbReference type="SUPFAM" id="SSF48726">
    <property type="entry name" value="Immunoglobulin"/>
    <property type="match status" value="1"/>
</dbReference>
<dbReference type="InterPro" id="IPR036179">
    <property type="entry name" value="Ig-like_dom_sf"/>
</dbReference>
<name>A0AAW1MF28_POPJA</name>
<sequence length="195" mass="21726">MMSISNSKTVVLQSVTLNTSGVFRCEVSAEAPSFTSAQSEARMEVVYLPEEDPKISGVELQYQIGDEIDLNCTSGKSHPPSVLHWYINEKEVEDSDCLISYAPVEHRHGLSSSILGLKFVLRADHFNEGLMKVKCVAYILPVLWQGERERAVQSLPVREMREALLLVKSSTSELFPFSAIFLLLISTLNVLVPII</sequence>
<dbReference type="PANTHER" id="PTHR21261:SF14">
    <property type="entry name" value="BEATEN PATH IV, ISOFORM B"/>
    <property type="match status" value="1"/>
</dbReference>
<dbReference type="EMBL" id="JASPKY010000054">
    <property type="protein sequence ID" value="KAK9744930.1"/>
    <property type="molecule type" value="Genomic_DNA"/>
</dbReference>
<comment type="caution">
    <text evidence="1">The sequence shown here is derived from an EMBL/GenBank/DDBJ whole genome shotgun (WGS) entry which is preliminary data.</text>
</comment>
<dbReference type="InterPro" id="IPR013783">
    <property type="entry name" value="Ig-like_fold"/>
</dbReference>
<dbReference type="PANTHER" id="PTHR21261">
    <property type="entry name" value="BEAT PROTEIN"/>
    <property type="match status" value="1"/>
</dbReference>
<evidence type="ECO:0000313" key="2">
    <source>
        <dbReference type="Proteomes" id="UP001458880"/>
    </source>
</evidence>
<proteinExistence type="predicted"/>
<dbReference type="AlphaFoldDB" id="A0AAW1MF28"/>
<protein>
    <recommendedName>
        <fullName evidence="3">CD80-like immunoglobulin C2-set domain-containing protein</fullName>
    </recommendedName>
</protein>
<gene>
    <name evidence="1" type="ORF">QE152_g7342</name>
</gene>
<evidence type="ECO:0000313" key="1">
    <source>
        <dbReference type="EMBL" id="KAK9744930.1"/>
    </source>
</evidence>
<accession>A0AAW1MF28</accession>
<dbReference type="Proteomes" id="UP001458880">
    <property type="component" value="Unassembled WGS sequence"/>
</dbReference>
<keyword evidence="2" id="KW-1185">Reference proteome</keyword>
<organism evidence="1 2">
    <name type="scientific">Popillia japonica</name>
    <name type="common">Japanese beetle</name>
    <dbReference type="NCBI Taxonomy" id="7064"/>
    <lineage>
        <taxon>Eukaryota</taxon>
        <taxon>Metazoa</taxon>
        <taxon>Ecdysozoa</taxon>
        <taxon>Arthropoda</taxon>
        <taxon>Hexapoda</taxon>
        <taxon>Insecta</taxon>
        <taxon>Pterygota</taxon>
        <taxon>Neoptera</taxon>
        <taxon>Endopterygota</taxon>
        <taxon>Coleoptera</taxon>
        <taxon>Polyphaga</taxon>
        <taxon>Scarabaeiformia</taxon>
        <taxon>Scarabaeidae</taxon>
        <taxon>Rutelinae</taxon>
        <taxon>Popillia</taxon>
    </lineage>
</organism>